<dbReference type="Proteomes" id="UP000322876">
    <property type="component" value="Unassembled WGS sequence"/>
</dbReference>
<comment type="function">
    <text evidence="8">Catalyzes the stereoinversion of LL-2,6-diaminopimelate (L,L-DAP) to meso-diaminopimelate (meso-DAP), a precursor of L-lysine and an essential component of the bacterial peptidoglycan.</text>
</comment>
<feature type="site" description="Could be important to modulate the pK values of the two catalytic cysteine residues" evidence="8">
    <location>
        <position position="199"/>
    </location>
</feature>
<name>A0A5A8F5J7_9BACT</name>
<dbReference type="RefSeq" id="WP_149265730.1">
    <property type="nucleotide sequence ID" value="NZ_VFJB01000003.1"/>
</dbReference>
<accession>A0A5A8F5J7</accession>
<organism evidence="10 11">
    <name type="scientific">Deferribacter autotrophicus</name>
    <dbReference type="NCBI Taxonomy" id="500465"/>
    <lineage>
        <taxon>Bacteria</taxon>
        <taxon>Pseudomonadati</taxon>
        <taxon>Deferribacterota</taxon>
        <taxon>Deferribacteres</taxon>
        <taxon>Deferribacterales</taxon>
        <taxon>Deferribacteraceae</taxon>
        <taxon>Deferribacter</taxon>
    </lineage>
</organism>
<feature type="site" description="Could be important to modulate the pK values of the two catalytic cysteine residues" evidence="8">
    <location>
        <position position="149"/>
    </location>
</feature>
<dbReference type="EMBL" id="VFJB01000003">
    <property type="protein sequence ID" value="KAA0258970.1"/>
    <property type="molecule type" value="Genomic_DNA"/>
</dbReference>
<dbReference type="GO" id="GO:0005829">
    <property type="term" value="C:cytosol"/>
    <property type="evidence" value="ECO:0007669"/>
    <property type="project" value="TreeGrafter"/>
</dbReference>
<dbReference type="UniPathway" id="UPA00034">
    <property type="reaction ID" value="UER00025"/>
</dbReference>
<feature type="binding site" evidence="8">
    <location>
        <begin position="210"/>
        <end position="211"/>
    </location>
    <ligand>
        <name>substrate</name>
    </ligand>
</feature>
<evidence type="ECO:0000256" key="2">
    <source>
        <dbReference type="ARBA" id="ARBA00010219"/>
    </source>
</evidence>
<feature type="binding site" evidence="8">
    <location>
        <position position="66"/>
    </location>
    <ligand>
        <name>substrate</name>
    </ligand>
</feature>
<comment type="caution">
    <text evidence="8">Lacks conserved residue(s) required for the propagation of feature annotation.</text>
</comment>
<comment type="subunit">
    <text evidence="8">Homodimer.</text>
</comment>
<dbReference type="PANTHER" id="PTHR31689:SF0">
    <property type="entry name" value="DIAMINOPIMELATE EPIMERASE"/>
    <property type="match status" value="1"/>
</dbReference>
<dbReference type="PROSITE" id="PS01326">
    <property type="entry name" value="DAP_EPIMERASE"/>
    <property type="match status" value="1"/>
</dbReference>
<comment type="subcellular location">
    <subcellularLocation>
        <location evidence="8">Cytoplasm</location>
    </subcellularLocation>
</comment>
<evidence type="ECO:0000256" key="9">
    <source>
        <dbReference type="PROSITE-ProRule" id="PRU10125"/>
    </source>
</evidence>
<evidence type="ECO:0000313" key="11">
    <source>
        <dbReference type="Proteomes" id="UP000322876"/>
    </source>
</evidence>
<evidence type="ECO:0000256" key="4">
    <source>
        <dbReference type="ARBA" id="ARBA00022605"/>
    </source>
</evidence>
<dbReference type="PANTHER" id="PTHR31689">
    <property type="entry name" value="DIAMINOPIMELATE EPIMERASE, CHLOROPLASTIC"/>
    <property type="match status" value="1"/>
</dbReference>
<dbReference type="InterPro" id="IPR001653">
    <property type="entry name" value="DAP_epimerase_DapF"/>
</dbReference>
<evidence type="ECO:0000256" key="7">
    <source>
        <dbReference type="ARBA" id="ARBA00051712"/>
    </source>
</evidence>
<gene>
    <name evidence="8" type="primary">dapF</name>
    <name evidence="10" type="ORF">FHQ18_03200</name>
</gene>
<feature type="active site" evidence="9">
    <location>
        <position position="75"/>
    </location>
</feature>
<feature type="binding site" evidence="8">
    <location>
        <begin position="76"/>
        <end position="77"/>
    </location>
    <ligand>
        <name>substrate</name>
    </ligand>
</feature>
<dbReference type="HAMAP" id="MF_00197">
    <property type="entry name" value="DAP_epimerase"/>
    <property type="match status" value="1"/>
</dbReference>
<protein>
    <recommendedName>
        <fullName evidence="3 8">Diaminopimelate epimerase</fullName>
        <shortName evidence="8">DAP epimerase</shortName>
        <ecNumber evidence="3 8">5.1.1.7</ecNumber>
    </recommendedName>
    <alternativeName>
        <fullName evidence="8">PLP-independent amino acid racemase</fullName>
    </alternativeName>
</protein>
<dbReference type="GO" id="GO:0009089">
    <property type="term" value="P:lysine biosynthetic process via diaminopimelate"/>
    <property type="evidence" value="ECO:0007669"/>
    <property type="project" value="UniProtKB-UniRule"/>
</dbReference>
<dbReference type="NCBIfam" id="TIGR00652">
    <property type="entry name" value="DapF"/>
    <property type="match status" value="1"/>
</dbReference>
<feature type="binding site" evidence="8">
    <location>
        <position position="181"/>
    </location>
    <ligand>
        <name>substrate</name>
    </ligand>
</feature>
<keyword evidence="5 8" id="KW-0457">Lysine biosynthesis</keyword>
<evidence type="ECO:0000256" key="6">
    <source>
        <dbReference type="ARBA" id="ARBA00023235"/>
    </source>
</evidence>
<keyword evidence="6 8" id="KW-0413">Isomerase</keyword>
<keyword evidence="11" id="KW-1185">Reference proteome</keyword>
<sequence length="270" mass="29824">MNIPFYKMTGSGNDFIIIDNRDGKMNDINLSEFIPKVCARCVSVGADGLILIENSDNVDFKWQFFNSDGSVAEMCGNGSRCAARFAYLNGIAGKKMAFETIAGIIEAEIMDGFNVKVQLTDPFDEKIDYKLNLNGEELTVSSINTGVPHVVVEVDDIENFDVVKYGRGIRFHEFYQPAGTNVNFFKKIGENKLKVRTYERGVENETMACGTGSVATSIVAVKKGIVKSPVEIETSSGLLLKVYLENGKVYLEGEARVVYTGVLNREALEY</sequence>
<dbReference type="Pfam" id="PF01678">
    <property type="entry name" value="DAP_epimerase"/>
    <property type="match status" value="2"/>
</dbReference>
<evidence type="ECO:0000313" key="10">
    <source>
        <dbReference type="EMBL" id="KAA0258970.1"/>
    </source>
</evidence>
<feature type="active site" description="Proton donor" evidence="8">
    <location>
        <position position="75"/>
    </location>
</feature>
<comment type="caution">
    <text evidence="10">The sequence shown here is derived from an EMBL/GenBank/DDBJ whole genome shotgun (WGS) entry which is preliminary data.</text>
</comment>
<dbReference type="SUPFAM" id="SSF54506">
    <property type="entry name" value="Diaminopimelate epimerase-like"/>
    <property type="match status" value="2"/>
</dbReference>
<dbReference type="InterPro" id="IPR018510">
    <property type="entry name" value="DAP_epimerase_AS"/>
</dbReference>
<dbReference type="Gene3D" id="3.10.310.10">
    <property type="entry name" value="Diaminopimelate Epimerase, Chain A, domain 1"/>
    <property type="match status" value="2"/>
</dbReference>
<comment type="pathway">
    <text evidence="1 8">Amino-acid biosynthesis; L-lysine biosynthesis via DAP pathway; DL-2,6-diaminopimelate from LL-2,6-diaminopimelate: step 1/1.</text>
</comment>
<comment type="catalytic activity">
    <reaction evidence="7 8">
        <text>(2S,6S)-2,6-diaminopimelate = meso-2,6-diaminopimelate</text>
        <dbReference type="Rhea" id="RHEA:15393"/>
        <dbReference type="ChEBI" id="CHEBI:57609"/>
        <dbReference type="ChEBI" id="CHEBI:57791"/>
        <dbReference type="EC" id="5.1.1.7"/>
    </reaction>
</comment>
<evidence type="ECO:0000256" key="3">
    <source>
        <dbReference type="ARBA" id="ARBA00013080"/>
    </source>
</evidence>
<proteinExistence type="inferred from homology"/>
<evidence type="ECO:0000256" key="8">
    <source>
        <dbReference type="HAMAP-Rule" id="MF_00197"/>
    </source>
</evidence>
<dbReference type="EC" id="5.1.1.7" evidence="3 8"/>
<dbReference type="OrthoDB" id="9805408at2"/>
<feature type="binding site" evidence="8">
    <location>
        <position position="13"/>
    </location>
    <ligand>
        <name>substrate</name>
    </ligand>
</feature>
<feature type="binding site" evidence="8">
    <location>
        <begin position="199"/>
        <end position="200"/>
    </location>
    <ligand>
        <name>substrate</name>
    </ligand>
</feature>
<reference evidence="10 11" key="1">
    <citation type="submission" date="2019-06" db="EMBL/GenBank/DDBJ databases">
        <title>Genomic insights into carbon and energy metabolism of Deferribacter autotrophicus revealed new metabolic traits in the phylum Deferribacteres.</title>
        <authorList>
            <person name="Slobodkin A.I."/>
            <person name="Slobodkina G.B."/>
            <person name="Allioux M."/>
            <person name="Alain K."/>
            <person name="Jebbar M."/>
            <person name="Shadrin V."/>
            <person name="Kublanov I.V."/>
            <person name="Toshchakov S.V."/>
            <person name="Bonch-Osmolovskaya E.A."/>
        </authorList>
    </citation>
    <scope>NUCLEOTIDE SEQUENCE [LARGE SCALE GENOMIC DNA]</scope>
    <source>
        <strain evidence="10 11">SL50</strain>
    </source>
</reference>
<evidence type="ECO:0000256" key="1">
    <source>
        <dbReference type="ARBA" id="ARBA00005196"/>
    </source>
</evidence>
<feature type="active site" description="Proton acceptor" evidence="8">
    <location>
        <position position="209"/>
    </location>
</feature>
<dbReference type="AlphaFoldDB" id="A0A5A8F5J7"/>
<keyword evidence="4 8" id="KW-0028">Amino-acid biosynthesis</keyword>
<keyword evidence="8" id="KW-0963">Cytoplasm</keyword>
<comment type="similarity">
    <text evidence="2 8">Belongs to the diaminopimelate epimerase family.</text>
</comment>
<evidence type="ECO:0000256" key="5">
    <source>
        <dbReference type="ARBA" id="ARBA00023154"/>
    </source>
</evidence>
<dbReference type="GO" id="GO:0008837">
    <property type="term" value="F:diaminopimelate epimerase activity"/>
    <property type="evidence" value="ECO:0007669"/>
    <property type="project" value="UniProtKB-UniRule"/>
</dbReference>